<gene>
    <name evidence="5" type="ORF">HEQ44_06735</name>
</gene>
<dbReference type="Gene3D" id="3.10.20.320">
    <property type="entry name" value="Putative peptidoglycan bound protein (lpxtg motif)"/>
    <property type="match status" value="1"/>
</dbReference>
<reference evidence="5 6" key="1">
    <citation type="submission" date="2020-03" db="EMBL/GenBank/DDBJ databases">
        <authorList>
            <person name="Zhang Z."/>
            <person name="Guo Z."/>
            <person name="Hou Q."/>
            <person name="Shen X."/>
        </authorList>
    </citation>
    <scope>NUCLEOTIDE SEQUENCE [LARGE SCALE GENOMIC DNA]</scope>
    <source>
        <strain evidence="5 6">HBUAS51329</strain>
    </source>
</reference>
<dbReference type="InterPro" id="IPR009459">
    <property type="entry name" value="MucBP_dom"/>
</dbReference>
<dbReference type="Proteomes" id="UP000707477">
    <property type="component" value="Unassembled WGS sequence"/>
</dbReference>
<keyword evidence="6" id="KW-1185">Reference proteome</keyword>
<dbReference type="InterPro" id="IPR044081">
    <property type="entry name" value="DUF5776"/>
</dbReference>
<dbReference type="Pfam" id="PF03382">
    <property type="entry name" value="DUF285"/>
    <property type="match status" value="1"/>
</dbReference>
<dbReference type="Pfam" id="PF19087">
    <property type="entry name" value="DUF5776"/>
    <property type="match status" value="1"/>
</dbReference>
<proteinExistence type="predicted"/>
<evidence type="ECO:0000313" key="6">
    <source>
        <dbReference type="Proteomes" id="UP000707477"/>
    </source>
</evidence>
<evidence type="ECO:0000256" key="2">
    <source>
        <dbReference type="SAM" id="MobiDB-lite"/>
    </source>
</evidence>
<dbReference type="Pfam" id="PF06458">
    <property type="entry name" value="MucBP"/>
    <property type="match status" value="1"/>
</dbReference>
<feature type="domain" description="MucBP" evidence="3">
    <location>
        <begin position="355"/>
        <end position="419"/>
    </location>
</feature>
<evidence type="ECO:0000259" key="4">
    <source>
        <dbReference type="Pfam" id="PF19087"/>
    </source>
</evidence>
<keyword evidence="1" id="KW-0677">Repeat</keyword>
<dbReference type="RefSeq" id="WP_168849570.1">
    <property type="nucleotide sequence ID" value="NZ_JAAVSD010000015.1"/>
</dbReference>
<name>A0ABX1L6A5_9LACO</name>
<dbReference type="InterPro" id="IPR011889">
    <property type="entry name" value="Liste_lipo_26"/>
</dbReference>
<feature type="region of interest" description="Disordered" evidence="2">
    <location>
        <begin position="420"/>
        <end position="454"/>
    </location>
</feature>
<accession>A0ABX1L6A5</accession>
<feature type="compositionally biased region" description="Low complexity" evidence="2">
    <location>
        <begin position="429"/>
        <end position="448"/>
    </location>
</feature>
<organism evidence="5 6">
    <name type="scientific">Levilactobacillus tujiorum</name>
    <dbReference type="NCBI Taxonomy" id="2912243"/>
    <lineage>
        <taxon>Bacteria</taxon>
        <taxon>Bacillati</taxon>
        <taxon>Bacillota</taxon>
        <taxon>Bacilli</taxon>
        <taxon>Lactobacillales</taxon>
        <taxon>Lactobacillaceae</taxon>
        <taxon>Levilactobacillus</taxon>
    </lineage>
</organism>
<evidence type="ECO:0000259" key="3">
    <source>
        <dbReference type="Pfam" id="PF06458"/>
    </source>
</evidence>
<dbReference type="NCBIfam" id="TIGR02167">
    <property type="entry name" value="Liste_lipo_26"/>
    <property type="match status" value="1"/>
</dbReference>
<sequence length="608" mass="66360">MKRGIVSAVLATSLALGGMALLENLPGVASWTPMIVAHADTPQSGKLGSCDYTLSDGVLHIGAGTLPEAAKDMGGMYPKVSPFFPLIFGVPTAVKAISFDGKVQTPPDASYLFVNLVSSNDGKELDNPPVPQIKNWQNLDTSQTTNMAGMFRASGQQTIDVSDFDTSQVTNMSEMFKENGNLTGNIIGLNSGKFDTSHVTDMTSMFYSVGSYSFQLTLDLSGFDVGQIELGGFNSMVGPAENAQLAVDFSNWHPQVPLDRIFTGSLYGDCPSQLTLNGNLDLSNAGLAEIYTDPTEENPAYTGNWENQDDRYNNDKETYSSAGLMAKYGSDASQRPQGNLTYIWEPETLPIQGKPVTVHYIDEAGTTLQADLILTGDAEEPYTITPPEIKGYEYVENPDVQLTGEYNATDSREVTLVYKLLPTPPVTPTTPGTSTDSSSDSETSVPDEANSLPVARKDRAITAVKKLGLYQTPDFSKKTRQFYYAKQTRTKRPQFVITGVAQSKNGTKRYVVRDVTANSKRYGKTGYITARKAFTVHTYYQSTPKTVKVIGAKGVNAYRSVSLKGKVKHYQRGTVLRVKKIKRHNLTTRIQLTNGAYLTANKNLIIQK</sequence>
<comment type="caution">
    <text evidence="5">The sequence shown here is derived from an EMBL/GenBank/DDBJ whole genome shotgun (WGS) entry which is preliminary data.</text>
</comment>
<evidence type="ECO:0000256" key="1">
    <source>
        <dbReference type="ARBA" id="ARBA00022737"/>
    </source>
</evidence>
<protein>
    <submittedName>
        <fullName evidence="5">BspA family leucine-rich repeat surface protein</fullName>
    </submittedName>
</protein>
<dbReference type="EMBL" id="JAAVSD010000015">
    <property type="protein sequence ID" value="NLR29879.1"/>
    <property type="molecule type" value="Genomic_DNA"/>
</dbReference>
<evidence type="ECO:0000313" key="5">
    <source>
        <dbReference type="EMBL" id="NLR29879.1"/>
    </source>
</evidence>
<dbReference type="InterPro" id="IPR005046">
    <property type="entry name" value="DUF285"/>
</dbReference>
<feature type="domain" description="DUF5776" evidence="4">
    <location>
        <begin position="539"/>
        <end position="605"/>
    </location>
</feature>